<gene>
    <name evidence="8" type="ORF">EDB81DRAFT_669406</name>
</gene>
<accession>A0A9P9D9C6</accession>
<dbReference type="EMBL" id="JAGMUV010000031">
    <property type="protein sequence ID" value="KAH7114794.1"/>
    <property type="molecule type" value="Genomic_DNA"/>
</dbReference>
<dbReference type="AlphaFoldDB" id="A0A9P9D9C6"/>
<comment type="subcellular location">
    <subcellularLocation>
        <location evidence="1">Membrane</location>
        <topology evidence="1">Multi-pass membrane protein</topology>
    </subcellularLocation>
</comment>
<dbReference type="InterPro" id="IPR049326">
    <property type="entry name" value="Rhodopsin_dom_fungi"/>
</dbReference>
<feature type="transmembrane region" description="Helical" evidence="6">
    <location>
        <begin position="182"/>
        <end position="205"/>
    </location>
</feature>
<evidence type="ECO:0000313" key="9">
    <source>
        <dbReference type="Proteomes" id="UP000738349"/>
    </source>
</evidence>
<keyword evidence="9" id="KW-1185">Reference proteome</keyword>
<feature type="transmembrane region" description="Helical" evidence="6">
    <location>
        <begin position="20"/>
        <end position="42"/>
    </location>
</feature>
<proteinExistence type="inferred from homology"/>
<dbReference type="OrthoDB" id="5278984at2759"/>
<dbReference type="Proteomes" id="UP000738349">
    <property type="component" value="Unassembled WGS sequence"/>
</dbReference>
<evidence type="ECO:0000256" key="2">
    <source>
        <dbReference type="ARBA" id="ARBA00022692"/>
    </source>
</evidence>
<comment type="caution">
    <text evidence="8">The sequence shown here is derived from an EMBL/GenBank/DDBJ whole genome shotgun (WGS) entry which is preliminary data.</text>
</comment>
<feature type="transmembrane region" description="Helical" evidence="6">
    <location>
        <begin position="54"/>
        <end position="75"/>
    </location>
</feature>
<feature type="transmembrane region" description="Helical" evidence="6">
    <location>
        <begin position="104"/>
        <end position="121"/>
    </location>
</feature>
<feature type="transmembrane region" description="Helical" evidence="6">
    <location>
        <begin position="249"/>
        <end position="265"/>
    </location>
</feature>
<evidence type="ECO:0000256" key="1">
    <source>
        <dbReference type="ARBA" id="ARBA00004141"/>
    </source>
</evidence>
<feature type="domain" description="Rhodopsin" evidence="7">
    <location>
        <begin position="39"/>
        <end position="263"/>
    </location>
</feature>
<evidence type="ECO:0000256" key="6">
    <source>
        <dbReference type="SAM" id="Phobius"/>
    </source>
</evidence>
<keyword evidence="4 6" id="KW-0472">Membrane</keyword>
<comment type="similarity">
    <text evidence="5">Belongs to the SAT4 family.</text>
</comment>
<reference evidence="8" key="1">
    <citation type="journal article" date="2021" name="Nat. Commun.">
        <title>Genetic determinants of endophytism in the Arabidopsis root mycobiome.</title>
        <authorList>
            <person name="Mesny F."/>
            <person name="Miyauchi S."/>
            <person name="Thiergart T."/>
            <person name="Pickel B."/>
            <person name="Atanasova L."/>
            <person name="Karlsson M."/>
            <person name="Huettel B."/>
            <person name="Barry K.W."/>
            <person name="Haridas S."/>
            <person name="Chen C."/>
            <person name="Bauer D."/>
            <person name="Andreopoulos W."/>
            <person name="Pangilinan J."/>
            <person name="LaButti K."/>
            <person name="Riley R."/>
            <person name="Lipzen A."/>
            <person name="Clum A."/>
            <person name="Drula E."/>
            <person name="Henrissat B."/>
            <person name="Kohler A."/>
            <person name="Grigoriev I.V."/>
            <person name="Martin F.M."/>
            <person name="Hacquard S."/>
        </authorList>
    </citation>
    <scope>NUCLEOTIDE SEQUENCE</scope>
    <source>
        <strain evidence="8">MPI-CAGE-AT-0147</strain>
    </source>
</reference>
<dbReference type="PANTHER" id="PTHR33048">
    <property type="entry name" value="PTH11-LIKE INTEGRAL MEMBRANE PROTEIN (AFU_ORTHOLOGUE AFUA_5G11245)"/>
    <property type="match status" value="1"/>
</dbReference>
<evidence type="ECO:0000313" key="8">
    <source>
        <dbReference type="EMBL" id="KAH7114794.1"/>
    </source>
</evidence>
<keyword evidence="3 6" id="KW-1133">Transmembrane helix</keyword>
<evidence type="ECO:0000256" key="5">
    <source>
        <dbReference type="ARBA" id="ARBA00038359"/>
    </source>
</evidence>
<feature type="transmembrane region" description="Helical" evidence="6">
    <location>
        <begin position="133"/>
        <end position="155"/>
    </location>
</feature>
<feature type="transmembrane region" description="Helical" evidence="6">
    <location>
        <begin position="217"/>
        <end position="237"/>
    </location>
</feature>
<keyword evidence="2 6" id="KW-0812">Transmembrane</keyword>
<dbReference type="GO" id="GO:0016020">
    <property type="term" value="C:membrane"/>
    <property type="evidence" value="ECO:0007669"/>
    <property type="project" value="UniProtKB-SubCell"/>
</dbReference>
<evidence type="ECO:0000259" key="7">
    <source>
        <dbReference type="Pfam" id="PF20684"/>
    </source>
</evidence>
<evidence type="ECO:0000256" key="3">
    <source>
        <dbReference type="ARBA" id="ARBA00022989"/>
    </source>
</evidence>
<organism evidence="8 9">
    <name type="scientific">Dactylonectria macrodidyma</name>
    <dbReference type="NCBI Taxonomy" id="307937"/>
    <lineage>
        <taxon>Eukaryota</taxon>
        <taxon>Fungi</taxon>
        <taxon>Dikarya</taxon>
        <taxon>Ascomycota</taxon>
        <taxon>Pezizomycotina</taxon>
        <taxon>Sordariomycetes</taxon>
        <taxon>Hypocreomycetidae</taxon>
        <taxon>Hypocreales</taxon>
        <taxon>Nectriaceae</taxon>
        <taxon>Dactylonectria</taxon>
    </lineage>
</organism>
<name>A0A9P9D9C6_9HYPO</name>
<protein>
    <recommendedName>
        <fullName evidence="7">Rhodopsin domain-containing protein</fullName>
    </recommendedName>
</protein>
<dbReference type="InterPro" id="IPR052337">
    <property type="entry name" value="SAT4-like"/>
</dbReference>
<dbReference type="Pfam" id="PF20684">
    <property type="entry name" value="Fung_rhodopsin"/>
    <property type="match status" value="1"/>
</dbReference>
<evidence type="ECO:0000256" key="4">
    <source>
        <dbReference type="ARBA" id="ARBA00023136"/>
    </source>
</evidence>
<dbReference type="PANTHER" id="PTHR33048:SF129">
    <property type="entry name" value="INTEGRAL MEMBRANE PROTEIN-RELATED"/>
    <property type="match status" value="1"/>
</dbReference>
<sequence>MSAVEGLPPPGRPDENQGWKMVTISSTLQLIALIIVGGRIYSRLKPAFRLWWDDYAIIMSMALATSTWIIMLLAVQSGLGRHNYYLSAEQSREATKLFFIQQPLWNWAMSMAKISIALLLLRIDRDSQPWRMFLYLMIAVLLLISFTITGFQFSVCRPLAAFWDKAITGATCIPNEVLQVSIYVLSSLTIVTDFILAFMPLKFILKLVSLRLREKTVLGVVMALGLVASIGSLIKTVQAKSYGVNGDTLWQGMGIAIWSIVELYLR</sequence>